<dbReference type="InterPro" id="IPR047603">
    <property type="entry name" value="FxsC_N"/>
</dbReference>
<dbReference type="RefSeq" id="WP_210980740.1">
    <property type="nucleotide sequence ID" value="NZ_CP108125.1"/>
</dbReference>
<proteinExistence type="predicted"/>
<keyword evidence="3" id="KW-1185">Reference proteome</keyword>
<dbReference type="EMBL" id="CP108125">
    <property type="protein sequence ID" value="WTO82768.1"/>
    <property type="molecule type" value="Genomic_DNA"/>
</dbReference>
<dbReference type="NCBIfam" id="NF040588">
    <property type="entry name" value="FxsC_Nterm"/>
    <property type="match status" value="1"/>
</dbReference>
<dbReference type="InterPro" id="IPR026367">
    <property type="entry name" value="FxsC_C"/>
</dbReference>
<gene>
    <name evidence="2" type="ORF">OHU27_10155</name>
</gene>
<dbReference type="InterPro" id="IPR035897">
    <property type="entry name" value="Toll_tir_struct_dom_sf"/>
</dbReference>
<accession>A0ABZ1IUX9</accession>
<protein>
    <submittedName>
        <fullName evidence="2">TIR-like protein FxsC</fullName>
    </submittedName>
</protein>
<organism evidence="2 3">
    <name type="scientific">Streptomyces nigra</name>
    <dbReference type="NCBI Taxonomy" id="1827580"/>
    <lineage>
        <taxon>Bacteria</taxon>
        <taxon>Bacillati</taxon>
        <taxon>Actinomycetota</taxon>
        <taxon>Actinomycetes</taxon>
        <taxon>Kitasatosporales</taxon>
        <taxon>Streptomycetaceae</taxon>
        <taxon>Streptomyces</taxon>
    </lineage>
</organism>
<evidence type="ECO:0000256" key="1">
    <source>
        <dbReference type="SAM" id="MobiDB-lite"/>
    </source>
</evidence>
<dbReference type="Proteomes" id="UP001622690">
    <property type="component" value="Chromosome"/>
</dbReference>
<feature type="region of interest" description="Disordered" evidence="1">
    <location>
        <begin position="394"/>
        <end position="416"/>
    </location>
</feature>
<reference evidence="2 3" key="1">
    <citation type="submission" date="2022-10" db="EMBL/GenBank/DDBJ databases">
        <title>The complete genomes of actinobacterial strains from the NBC collection.</title>
        <authorList>
            <person name="Joergensen T.S."/>
            <person name="Alvarez Arevalo M."/>
            <person name="Sterndorff E.B."/>
            <person name="Faurdal D."/>
            <person name="Vuksanovic O."/>
            <person name="Mourched A.-S."/>
            <person name="Charusanti P."/>
            <person name="Shaw S."/>
            <person name="Blin K."/>
            <person name="Weber T."/>
        </authorList>
    </citation>
    <scope>NUCLEOTIDE SEQUENCE [LARGE SCALE GENOMIC DNA]</scope>
    <source>
        <strain evidence="2 3">NBC_00206</strain>
    </source>
</reference>
<evidence type="ECO:0000313" key="2">
    <source>
        <dbReference type="EMBL" id="WTO82768.1"/>
    </source>
</evidence>
<dbReference type="Gene3D" id="3.40.50.10140">
    <property type="entry name" value="Toll/interleukin-1 receptor homology (TIR) domain"/>
    <property type="match status" value="1"/>
</dbReference>
<sequence length="416" mass="46040">MTATTPVFFLSYARTPGPHGADADQPVFSFYDDLRRQVARLTRVTAQDAGHVDAPDAPSDAWQSALAACRVFVPLYAPRYFTDPLCGRQWTAFRRRGGRHYGRAVVPVLWVPPTDGTTLPPAALEISTHLPRAGGAEERRAQDRYAESGLYRLMELEDDQRAYRQVLARLAERVARAAKDSPAPAGAEQVGDRHGLEDAFAPQRSKPTLRITVLAPTAGRLPPGREAATYGPDTESWRPYRTASGSLTQQAIALAGNLGFEPELVAFDKAYESIAHDGPGREPARPVAPWVLVVDAWALGDPRTSDMVRRIDRANRPWLAVMAVLAGDDPQTQRDRKRLTERLRDTLSWHRHLDDVRHTARGAAAQGIAQPDAFAWLFAELAKSCYLRYLDSIQDDSPRPSSGPARRHGERRTTSD</sequence>
<evidence type="ECO:0000313" key="3">
    <source>
        <dbReference type="Proteomes" id="UP001622690"/>
    </source>
</evidence>
<dbReference type="NCBIfam" id="TIGR04276">
    <property type="entry name" value="FxsC_Cterm"/>
    <property type="match status" value="1"/>
</dbReference>
<name>A0ABZ1IUX9_9ACTN</name>
<feature type="region of interest" description="Disordered" evidence="1">
    <location>
        <begin position="218"/>
        <end position="237"/>
    </location>
</feature>